<reference evidence="1 2" key="1">
    <citation type="submission" date="2019-08" db="EMBL/GenBank/DDBJ databases">
        <authorList>
            <person name="Peeters C."/>
        </authorList>
    </citation>
    <scope>NUCLEOTIDE SEQUENCE [LARGE SCALE GENOMIC DNA]</scope>
    <source>
        <strain evidence="1 2">LMG 31114</strain>
    </source>
</reference>
<keyword evidence="2" id="KW-1185">Reference proteome</keyword>
<sequence length="461" mass="51412">MSTTQPHASSPSPLTSRLLLASEKDGAQHTAKHREPRTLTPYFCACQVCADVSVAHSKYVSTRLLAKTRSDSASEALVDTLGFCRDHTATLSAQLAGNSIFRTRAKTAVDWFEEIFSAMPQTTDKVRAMVFGARHRCPACSYRNQRDGHALARFFRALPKCRKESDQVMSTQLCLQHLRDSLASPTVESVAQALRIARSRIRSLDERYGGWSLSGQQLAPIPDLFYLERPTLFEALFRFDVRERSISDQVRLDYQCSVLSMANTGCVICDAVVSARTSWRERFARAVAQQQPLWLVSPTCEIHVAEALMSPSEACQYAAWSSYKTFLTKNLKQRLRKSPLAARHLRRSASWNIPPINEDITDDRTPASIEVEDIEFDVPPALNAGCPACDAEAIAQMKALLKASHRLHQKISPGTVCLKHFAEIFILEPDHVSRNALLMSQVSRLRRLADSDPVGAFGTFS</sequence>
<dbReference type="Proteomes" id="UP000366945">
    <property type="component" value="Unassembled WGS sequence"/>
</dbReference>
<name>A0A5E4RIL3_9BURK</name>
<organism evidence="1 2">
    <name type="scientific">Pandoraea pneumonica</name>
    <dbReference type="NCBI Taxonomy" id="2508299"/>
    <lineage>
        <taxon>Bacteria</taxon>
        <taxon>Pseudomonadati</taxon>
        <taxon>Pseudomonadota</taxon>
        <taxon>Betaproteobacteria</taxon>
        <taxon>Burkholderiales</taxon>
        <taxon>Burkholderiaceae</taxon>
        <taxon>Pandoraea</taxon>
    </lineage>
</organism>
<accession>A0A5E4RIL3</accession>
<evidence type="ECO:0000313" key="1">
    <source>
        <dbReference type="EMBL" id="VVD62671.1"/>
    </source>
</evidence>
<evidence type="ECO:0000313" key="2">
    <source>
        <dbReference type="Proteomes" id="UP000366945"/>
    </source>
</evidence>
<protein>
    <submittedName>
        <fullName evidence="1">Uncharacterized protein</fullName>
    </submittedName>
</protein>
<proteinExistence type="predicted"/>
<dbReference type="AlphaFoldDB" id="A0A5E4RIL3"/>
<dbReference type="EMBL" id="CABPSK010000001">
    <property type="protein sequence ID" value="VVD62671.1"/>
    <property type="molecule type" value="Genomic_DNA"/>
</dbReference>
<gene>
    <name evidence="1" type="ORF">PPN31114_00183</name>
</gene>